<reference evidence="1 2" key="2">
    <citation type="journal article" date="2012" name="PLoS Pathog.">
        <title>Diverse lifestyles and strategies of plant pathogenesis encoded in the genomes of eighteen Dothideomycetes fungi.</title>
        <authorList>
            <person name="Ohm R.A."/>
            <person name="Feau N."/>
            <person name="Henrissat B."/>
            <person name="Schoch C.L."/>
            <person name="Horwitz B.A."/>
            <person name="Barry K.W."/>
            <person name="Condon B.J."/>
            <person name="Copeland A.C."/>
            <person name="Dhillon B."/>
            <person name="Glaser F."/>
            <person name="Hesse C.N."/>
            <person name="Kosti I."/>
            <person name="LaButti K."/>
            <person name="Lindquist E.A."/>
            <person name="Lucas S."/>
            <person name="Salamov A.A."/>
            <person name="Bradshaw R.E."/>
            <person name="Ciuffetti L."/>
            <person name="Hamelin R.C."/>
            <person name="Kema G.H.J."/>
            <person name="Lawrence C."/>
            <person name="Scott J.A."/>
            <person name="Spatafora J.W."/>
            <person name="Turgeon B.G."/>
            <person name="de Wit P.J.G.M."/>
            <person name="Zhong S."/>
            <person name="Goodwin S.B."/>
            <person name="Grigoriev I.V."/>
        </authorList>
    </citation>
    <scope>NUCLEOTIDE SEQUENCE [LARGE SCALE GENOMIC DNA]</scope>
    <source>
        <strain evidence="2">NZE10 / CBS 128990</strain>
    </source>
</reference>
<evidence type="ECO:0000313" key="2">
    <source>
        <dbReference type="Proteomes" id="UP000016933"/>
    </source>
</evidence>
<sequence length="106" mass="12384">MHLELDGTYDMLPLEKWGVEQVALSLFEFRTGRFSEIDDDWTEIVLRVLDGLFGDTGAFDDRISEQKRIWYMFDEDDATPISRVRQVTSLTENNARDERARDSCES</sequence>
<reference evidence="2" key="1">
    <citation type="journal article" date="2012" name="PLoS Genet.">
        <title>The genomes of the fungal plant pathogens Cladosporium fulvum and Dothistroma septosporum reveal adaptation to different hosts and lifestyles but also signatures of common ancestry.</title>
        <authorList>
            <person name="de Wit P.J.G.M."/>
            <person name="van der Burgt A."/>
            <person name="Oekmen B."/>
            <person name="Stergiopoulos I."/>
            <person name="Abd-Elsalam K.A."/>
            <person name="Aerts A.L."/>
            <person name="Bahkali A.H."/>
            <person name="Beenen H.G."/>
            <person name="Chettri P."/>
            <person name="Cox M.P."/>
            <person name="Datema E."/>
            <person name="de Vries R.P."/>
            <person name="Dhillon B."/>
            <person name="Ganley A.R."/>
            <person name="Griffiths S.A."/>
            <person name="Guo Y."/>
            <person name="Hamelin R.C."/>
            <person name="Henrissat B."/>
            <person name="Kabir M.S."/>
            <person name="Jashni M.K."/>
            <person name="Kema G."/>
            <person name="Klaubauf S."/>
            <person name="Lapidus A."/>
            <person name="Levasseur A."/>
            <person name="Lindquist E."/>
            <person name="Mehrabi R."/>
            <person name="Ohm R.A."/>
            <person name="Owen T.J."/>
            <person name="Salamov A."/>
            <person name="Schwelm A."/>
            <person name="Schijlen E."/>
            <person name="Sun H."/>
            <person name="van den Burg H.A."/>
            <person name="van Ham R.C.H.J."/>
            <person name="Zhang S."/>
            <person name="Goodwin S.B."/>
            <person name="Grigoriev I.V."/>
            <person name="Collemare J."/>
            <person name="Bradshaw R.E."/>
        </authorList>
    </citation>
    <scope>NUCLEOTIDE SEQUENCE [LARGE SCALE GENOMIC DNA]</scope>
    <source>
        <strain evidence="2">NZE10 / CBS 128990</strain>
    </source>
</reference>
<gene>
    <name evidence="1" type="ORF">DOTSEDRAFT_74508</name>
</gene>
<organism evidence="1 2">
    <name type="scientific">Dothistroma septosporum (strain NZE10 / CBS 128990)</name>
    <name type="common">Red band needle blight fungus</name>
    <name type="synonym">Mycosphaerella pini</name>
    <dbReference type="NCBI Taxonomy" id="675120"/>
    <lineage>
        <taxon>Eukaryota</taxon>
        <taxon>Fungi</taxon>
        <taxon>Dikarya</taxon>
        <taxon>Ascomycota</taxon>
        <taxon>Pezizomycotina</taxon>
        <taxon>Dothideomycetes</taxon>
        <taxon>Dothideomycetidae</taxon>
        <taxon>Mycosphaerellales</taxon>
        <taxon>Mycosphaerellaceae</taxon>
        <taxon>Dothistroma</taxon>
    </lineage>
</organism>
<accession>N1PF19</accession>
<dbReference type="AlphaFoldDB" id="N1PF19"/>
<evidence type="ECO:0000313" key="1">
    <source>
        <dbReference type="EMBL" id="EME40977.1"/>
    </source>
</evidence>
<dbReference type="EMBL" id="KB446543">
    <property type="protein sequence ID" value="EME40977.1"/>
    <property type="molecule type" value="Genomic_DNA"/>
</dbReference>
<dbReference type="HOGENOM" id="CLU_2223218_0_0_1"/>
<dbReference type="Proteomes" id="UP000016933">
    <property type="component" value="Unassembled WGS sequence"/>
</dbReference>
<keyword evidence="2" id="KW-1185">Reference proteome</keyword>
<protein>
    <submittedName>
        <fullName evidence="1">Uncharacterized protein</fullName>
    </submittedName>
</protein>
<proteinExistence type="predicted"/>
<name>N1PF19_DOTSN</name>